<feature type="domain" description="HTH marR-type" evidence="1">
    <location>
        <begin position="1"/>
        <end position="133"/>
    </location>
</feature>
<name>A0A1V4I1N3_NITVU</name>
<dbReference type="RefSeq" id="WP_079445717.1">
    <property type="nucleotide sequence ID" value="NZ_MWPQ01000010.1"/>
</dbReference>
<comment type="caution">
    <text evidence="2">The sequence shown here is derived from an EMBL/GenBank/DDBJ whole genome shotgun (WGS) entry which is preliminary data.</text>
</comment>
<dbReference type="PANTHER" id="PTHR33164">
    <property type="entry name" value="TRANSCRIPTIONAL REGULATOR, MARR FAMILY"/>
    <property type="match status" value="1"/>
</dbReference>
<dbReference type="InterPro" id="IPR039422">
    <property type="entry name" value="MarR/SlyA-like"/>
</dbReference>
<dbReference type="OrthoDB" id="5522755at2"/>
<protein>
    <submittedName>
        <fullName evidence="2">MarR family transcriptional regulator</fullName>
    </submittedName>
</protein>
<organism evidence="2 3">
    <name type="scientific">Nitrobacter vulgaris</name>
    <dbReference type="NCBI Taxonomy" id="29421"/>
    <lineage>
        <taxon>Bacteria</taxon>
        <taxon>Pseudomonadati</taxon>
        <taxon>Pseudomonadota</taxon>
        <taxon>Alphaproteobacteria</taxon>
        <taxon>Hyphomicrobiales</taxon>
        <taxon>Nitrobacteraceae</taxon>
        <taxon>Nitrobacter</taxon>
    </lineage>
</organism>
<reference evidence="2 3" key="1">
    <citation type="submission" date="2017-02" db="EMBL/GenBank/DDBJ databases">
        <title>Genome sequence of the nitrite-oxidizing bacterium Nitrobacter vulgaris strain Ab1.</title>
        <authorList>
            <person name="Mellbye B.L."/>
            <person name="Davis E.W."/>
            <person name="Spieck E."/>
            <person name="Chang J.H."/>
            <person name="Bottomley P.J."/>
            <person name="Sayavedra-Soto L.A."/>
        </authorList>
    </citation>
    <scope>NUCLEOTIDE SEQUENCE [LARGE SCALE GENOMIC DNA]</scope>
    <source>
        <strain evidence="2 3">Ab1</strain>
    </source>
</reference>
<dbReference type="GO" id="GO:0006950">
    <property type="term" value="P:response to stress"/>
    <property type="evidence" value="ECO:0007669"/>
    <property type="project" value="TreeGrafter"/>
</dbReference>
<dbReference type="Pfam" id="PF12802">
    <property type="entry name" value="MarR_2"/>
    <property type="match status" value="1"/>
</dbReference>
<sequence length="190" mass="20363">MLLSKALEAAYLIDRLDRLTRSGGNIAELNPAQWEALRYLSRANRFSRTPAALAGYVGSTRGTISQTLIALEQKGLASRQSSRRDGRSVELALTRRGEAVLRDDPLRRLADDITAATGGDAGELLATLQGILSATIARNDGRAFGVCRTCRHFRHNAKPGSASPHHCNLLDEALSDSDGGAICQEHDAAA</sequence>
<keyword evidence="3" id="KW-1185">Reference proteome</keyword>
<dbReference type="InterPro" id="IPR000835">
    <property type="entry name" value="HTH_MarR-typ"/>
</dbReference>
<dbReference type="PANTHER" id="PTHR33164:SF89">
    <property type="entry name" value="MARR FAMILY REGULATORY PROTEIN"/>
    <property type="match status" value="1"/>
</dbReference>
<dbReference type="STRING" id="29421.B2M20_03545"/>
<dbReference type="InterPro" id="IPR036388">
    <property type="entry name" value="WH-like_DNA-bd_sf"/>
</dbReference>
<dbReference type="Gene3D" id="1.10.10.10">
    <property type="entry name" value="Winged helix-like DNA-binding domain superfamily/Winged helix DNA-binding domain"/>
    <property type="match status" value="1"/>
</dbReference>
<dbReference type="AlphaFoldDB" id="A0A1V4I1N3"/>
<dbReference type="EMBL" id="MWPQ01000010">
    <property type="protein sequence ID" value="OPH84044.1"/>
    <property type="molecule type" value="Genomic_DNA"/>
</dbReference>
<dbReference type="SUPFAM" id="SSF46785">
    <property type="entry name" value="Winged helix' DNA-binding domain"/>
    <property type="match status" value="1"/>
</dbReference>
<evidence type="ECO:0000259" key="1">
    <source>
        <dbReference type="PROSITE" id="PS50995"/>
    </source>
</evidence>
<dbReference type="Proteomes" id="UP000189940">
    <property type="component" value="Unassembled WGS sequence"/>
</dbReference>
<gene>
    <name evidence="2" type="ORF">B2M20_03545</name>
</gene>
<evidence type="ECO:0000313" key="2">
    <source>
        <dbReference type="EMBL" id="OPH84044.1"/>
    </source>
</evidence>
<evidence type="ECO:0000313" key="3">
    <source>
        <dbReference type="Proteomes" id="UP000189940"/>
    </source>
</evidence>
<dbReference type="PROSITE" id="PS50995">
    <property type="entry name" value="HTH_MARR_2"/>
    <property type="match status" value="1"/>
</dbReference>
<proteinExistence type="predicted"/>
<accession>A0A1V4I1N3</accession>
<dbReference type="InterPro" id="IPR036390">
    <property type="entry name" value="WH_DNA-bd_sf"/>
</dbReference>
<dbReference type="GO" id="GO:0003700">
    <property type="term" value="F:DNA-binding transcription factor activity"/>
    <property type="evidence" value="ECO:0007669"/>
    <property type="project" value="InterPro"/>
</dbReference>
<dbReference type="SMART" id="SM00347">
    <property type="entry name" value="HTH_MARR"/>
    <property type="match status" value="1"/>
</dbReference>